<keyword evidence="7" id="KW-1185">Reference proteome</keyword>
<dbReference type="InterPro" id="IPR029016">
    <property type="entry name" value="GAF-like_dom_sf"/>
</dbReference>
<keyword evidence="4" id="KW-0597">Phosphoprotein</keyword>
<sequence length="535" mass="56832">MNDPSTVSILVCDDTDAKRYVISSWLRRAGYQVVEAATGNEALDLVAGGSLDLAVLDVHLPDMNGFEVCRAIKQGPRTAAMPVLHISAIAVDPEQRSAGLDYGADAYLIDPIEPLELLSTVRALLRSSGARRSAERLATRLSRLSTANLRINVAVNLARLVGAAAEGTARVLESESVAMLVGDDGRSLAARTSADGVTTTWSIPADVVATLVTEAKGATLVEGSHEPWTTLLPEAGQGTWSVMPVREGHEVVGLVGAPGTPESEADDRLLLRQLAQSVSVAHSNLRVFAEEHRIALTLQRSLLPATLPPLPGLDVAARYKASGEQAEIGGDFFDAFQTDDGSSVVVIGDVQGHSLAAAVLMAELRYSLRAYAHDGYSPPEVMQRINAVLLRSHPEMTATVCMLVFPPDRRSVTVMNAGHLPPLVVKDGVAEYLEPGGPLLGVDVPPGEPETIALVPGDRIVLMTDGLVERRDESISTALERLSRDLLAGVGTAEELCDELMARWGAGEDDVALVLLDVVEQHEDADRADDLTSSV</sequence>
<accession>A0ABS7RNH8</accession>
<protein>
    <submittedName>
        <fullName evidence="6">Fused response regulator/phosphatase</fullName>
    </submittedName>
</protein>
<dbReference type="Gene3D" id="3.30.450.40">
    <property type="match status" value="1"/>
</dbReference>
<dbReference type="InterPro" id="IPR001789">
    <property type="entry name" value="Sig_transdc_resp-reg_receiver"/>
</dbReference>
<dbReference type="InterPro" id="IPR052016">
    <property type="entry name" value="Bact_Sigma-Reg"/>
</dbReference>
<dbReference type="RefSeq" id="WP_221026403.1">
    <property type="nucleotide sequence ID" value="NZ_JAIEZQ010000003.1"/>
</dbReference>
<dbReference type="EMBL" id="JAIEZQ010000003">
    <property type="protein sequence ID" value="MBY9076608.1"/>
    <property type="molecule type" value="Genomic_DNA"/>
</dbReference>
<evidence type="ECO:0000256" key="2">
    <source>
        <dbReference type="ARBA" id="ARBA00022777"/>
    </source>
</evidence>
<dbReference type="SMART" id="SM00331">
    <property type="entry name" value="PP2C_SIG"/>
    <property type="match status" value="1"/>
</dbReference>
<dbReference type="Pfam" id="PF00072">
    <property type="entry name" value="Response_reg"/>
    <property type="match status" value="1"/>
</dbReference>
<evidence type="ECO:0000313" key="7">
    <source>
        <dbReference type="Proteomes" id="UP000754710"/>
    </source>
</evidence>
<dbReference type="InterPro" id="IPR001932">
    <property type="entry name" value="PPM-type_phosphatase-like_dom"/>
</dbReference>
<dbReference type="PROSITE" id="PS50110">
    <property type="entry name" value="RESPONSE_REGULATORY"/>
    <property type="match status" value="1"/>
</dbReference>
<dbReference type="PANTHER" id="PTHR43156">
    <property type="entry name" value="STAGE II SPORULATION PROTEIN E-RELATED"/>
    <property type="match status" value="1"/>
</dbReference>
<dbReference type="InterPro" id="IPR003018">
    <property type="entry name" value="GAF"/>
</dbReference>
<dbReference type="InterPro" id="IPR036457">
    <property type="entry name" value="PPM-type-like_dom_sf"/>
</dbReference>
<name>A0ABS7RNH8_9ACTN</name>
<keyword evidence="1" id="KW-0808">Transferase</keyword>
<organism evidence="6 7">
    <name type="scientific">Nocardioides jiangsuensis</name>
    <dbReference type="NCBI Taxonomy" id="2866161"/>
    <lineage>
        <taxon>Bacteria</taxon>
        <taxon>Bacillati</taxon>
        <taxon>Actinomycetota</taxon>
        <taxon>Actinomycetes</taxon>
        <taxon>Propionibacteriales</taxon>
        <taxon>Nocardioidaceae</taxon>
        <taxon>Nocardioides</taxon>
    </lineage>
</organism>
<keyword evidence="2" id="KW-0418">Kinase</keyword>
<dbReference type="SUPFAM" id="SSF81606">
    <property type="entry name" value="PP2C-like"/>
    <property type="match status" value="1"/>
</dbReference>
<proteinExistence type="predicted"/>
<evidence type="ECO:0000256" key="3">
    <source>
        <dbReference type="ARBA" id="ARBA00022801"/>
    </source>
</evidence>
<keyword evidence="3" id="KW-0378">Hydrolase</keyword>
<evidence type="ECO:0000259" key="5">
    <source>
        <dbReference type="PROSITE" id="PS50110"/>
    </source>
</evidence>
<dbReference type="SUPFAM" id="SSF52172">
    <property type="entry name" value="CheY-like"/>
    <property type="match status" value="1"/>
</dbReference>
<feature type="domain" description="Response regulatory" evidence="5">
    <location>
        <begin position="8"/>
        <end position="125"/>
    </location>
</feature>
<dbReference type="Proteomes" id="UP000754710">
    <property type="component" value="Unassembled WGS sequence"/>
</dbReference>
<dbReference type="Gene3D" id="3.40.50.2300">
    <property type="match status" value="1"/>
</dbReference>
<feature type="modified residue" description="4-aspartylphosphate" evidence="4">
    <location>
        <position position="57"/>
    </location>
</feature>
<gene>
    <name evidence="6" type="ORF">K1X13_17375</name>
</gene>
<dbReference type="Pfam" id="PF07228">
    <property type="entry name" value="SpoIIE"/>
    <property type="match status" value="1"/>
</dbReference>
<evidence type="ECO:0000313" key="6">
    <source>
        <dbReference type="EMBL" id="MBY9076608.1"/>
    </source>
</evidence>
<dbReference type="PANTHER" id="PTHR43156:SF2">
    <property type="entry name" value="STAGE II SPORULATION PROTEIN E"/>
    <property type="match status" value="1"/>
</dbReference>
<evidence type="ECO:0000256" key="4">
    <source>
        <dbReference type="PROSITE-ProRule" id="PRU00169"/>
    </source>
</evidence>
<dbReference type="Gene3D" id="3.60.40.10">
    <property type="entry name" value="PPM-type phosphatase domain"/>
    <property type="match status" value="1"/>
</dbReference>
<comment type="caution">
    <text evidence="6">The sequence shown here is derived from an EMBL/GenBank/DDBJ whole genome shotgun (WGS) entry which is preliminary data.</text>
</comment>
<reference evidence="6 7" key="1">
    <citation type="submission" date="2021-08" db="EMBL/GenBank/DDBJ databases">
        <title>Nocardioides bacterium WL0053 sp. nov., isolated from the sediment.</title>
        <authorList>
            <person name="Wang L."/>
            <person name="Zhang D."/>
            <person name="Zhang A."/>
        </authorList>
    </citation>
    <scope>NUCLEOTIDE SEQUENCE [LARGE SCALE GENOMIC DNA]</scope>
    <source>
        <strain evidence="6 7">WL0053</strain>
    </source>
</reference>
<dbReference type="InterPro" id="IPR011006">
    <property type="entry name" value="CheY-like_superfamily"/>
</dbReference>
<dbReference type="SMART" id="SM00065">
    <property type="entry name" value="GAF"/>
    <property type="match status" value="1"/>
</dbReference>
<dbReference type="SMART" id="SM00448">
    <property type="entry name" value="REC"/>
    <property type="match status" value="1"/>
</dbReference>
<evidence type="ECO:0000256" key="1">
    <source>
        <dbReference type="ARBA" id="ARBA00022679"/>
    </source>
</evidence>